<protein>
    <submittedName>
        <fullName evidence="5">Glyoxylase-like metal-dependent hydrolase (Beta-lactamase superfamily II)</fullName>
    </submittedName>
</protein>
<dbReference type="SMART" id="SM00849">
    <property type="entry name" value="Lactamase_B"/>
    <property type="match status" value="1"/>
</dbReference>
<dbReference type="GO" id="GO:0016787">
    <property type="term" value="F:hydrolase activity"/>
    <property type="evidence" value="ECO:0007669"/>
    <property type="project" value="UniProtKB-KW"/>
</dbReference>
<comment type="catalytic activity">
    <reaction evidence="3">
        <text>3',5'-cyclic UMP + H2O = UMP + H(+)</text>
        <dbReference type="Rhea" id="RHEA:70575"/>
        <dbReference type="ChEBI" id="CHEBI:15377"/>
        <dbReference type="ChEBI" id="CHEBI:15378"/>
        <dbReference type="ChEBI" id="CHEBI:57865"/>
        <dbReference type="ChEBI" id="CHEBI:184387"/>
    </reaction>
    <physiologicalReaction direction="left-to-right" evidence="3">
        <dbReference type="Rhea" id="RHEA:70576"/>
    </physiologicalReaction>
</comment>
<dbReference type="InterPro" id="IPR036866">
    <property type="entry name" value="RibonucZ/Hydroxyglut_hydro"/>
</dbReference>
<evidence type="ECO:0000313" key="5">
    <source>
        <dbReference type="EMBL" id="PWV95194.1"/>
    </source>
</evidence>
<dbReference type="RefSeq" id="WP_110046620.1">
    <property type="nucleotide sequence ID" value="NZ_CP054612.1"/>
</dbReference>
<dbReference type="PANTHER" id="PTHR42951:SF15">
    <property type="entry name" value="METALLO-BETA-LACTAMASE SUPERFAMILY PROTEIN"/>
    <property type="match status" value="1"/>
</dbReference>
<organism evidence="5 6">
    <name type="scientific">Paenibacillus cellulosilyticus</name>
    <dbReference type="NCBI Taxonomy" id="375489"/>
    <lineage>
        <taxon>Bacteria</taxon>
        <taxon>Bacillati</taxon>
        <taxon>Bacillota</taxon>
        <taxon>Bacilli</taxon>
        <taxon>Bacillales</taxon>
        <taxon>Paenibacillaceae</taxon>
        <taxon>Paenibacillus</taxon>
    </lineage>
</organism>
<dbReference type="CDD" id="cd07721">
    <property type="entry name" value="yflN-like_MBL-fold"/>
    <property type="match status" value="1"/>
</dbReference>
<proteinExistence type="predicted"/>
<comment type="catalytic activity">
    <reaction evidence="1">
        <text>3',5'-cyclic CMP + H2O = CMP + H(+)</text>
        <dbReference type="Rhea" id="RHEA:72675"/>
        <dbReference type="ChEBI" id="CHEBI:15377"/>
        <dbReference type="ChEBI" id="CHEBI:15378"/>
        <dbReference type="ChEBI" id="CHEBI:58003"/>
        <dbReference type="ChEBI" id="CHEBI:60377"/>
    </reaction>
    <physiologicalReaction direction="left-to-right" evidence="1">
        <dbReference type="Rhea" id="RHEA:72676"/>
    </physiologicalReaction>
</comment>
<dbReference type="SUPFAM" id="SSF56281">
    <property type="entry name" value="Metallo-hydrolase/oxidoreductase"/>
    <property type="match status" value="1"/>
</dbReference>
<evidence type="ECO:0000256" key="1">
    <source>
        <dbReference type="ARBA" id="ARBA00034221"/>
    </source>
</evidence>
<accession>A0A2V2YLR8</accession>
<dbReference type="Proteomes" id="UP000246635">
    <property type="component" value="Unassembled WGS sequence"/>
</dbReference>
<gene>
    <name evidence="5" type="ORF">DFQ01_12929</name>
</gene>
<dbReference type="EMBL" id="QGTQ01000029">
    <property type="protein sequence ID" value="PWV95194.1"/>
    <property type="molecule type" value="Genomic_DNA"/>
</dbReference>
<evidence type="ECO:0000256" key="2">
    <source>
        <dbReference type="ARBA" id="ARBA00034301"/>
    </source>
</evidence>
<evidence type="ECO:0000313" key="6">
    <source>
        <dbReference type="Proteomes" id="UP000246635"/>
    </source>
</evidence>
<dbReference type="InterPro" id="IPR050855">
    <property type="entry name" value="NDM-1-like"/>
</dbReference>
<keyword evidence="6" id="KW-1185">Reference proteome</keyword>
<feature type="domain" description="Metallo-beta-lactamase" evidence="4">
    <location>
        <begin position="22"/>
        <end position="233"/>
    </location>
</feature>
<comment type="caution">
    <text evidence="5">The sequence shown here is derived from an EMBL/GenBank/DDBJ whole genome shotgun (WGS) entry which is preliminary data.</text>
</comment>
<comment type="function">
    <text evidence="2">Counteracts the endogenous Pycsar antiviral defense system. Phosphodiesterase that enables metal-dependent hydrolysis of host cyclic nucleotide Pycsar defense signals such as cCMP and cUMP.</text>
</comment>
<evidence type="ECO:0000259" key="4">
    <source>
        <dbReference type="SMART" id="SM00849"/>
    </source>
</evidence>
<dbReference type="PANTHER" id="PTHR42951">
    <property type="entry name" value="METALLO-BETA-LACTAMASE DOMAIN-CONTAINING"/>
    <property type="match status" value="1"/>
</dbReference>
<dbReference type="AlphaFoldDB" id="A0A2V2YLR8"/>
<sequence>MRVTNGVHLVAVTNSAMGKPDTVYPVLLTDGTEAVLIDTGYPGRLVDLQQGIADAGVDRAQIAQVIITHQDIDHIGGLPALLDHVKADRPVEVLAHPFEVPYIQGEKRLIKVTDEALAKMDAVLPPGTPEAFKNRFKALLLSPPSAPVDRTITDGQRLPICGGIIVIETPGHTPGHISLYHEPTRTLIAADALMIVDGELRPSLPQTCVDYGQAVRSLERFADYAIDQVICYHGGVYSTDVNRRIAELAAETPSIG</sequence>
<dbReference type="OrthoDB" id="9802248at2"/>
<dbReference type="Gene3D" id="3.60.15.10">
    <property type="entry name" value="Ribonuclease Z/Hydroxyacylglutathione hydrolase-like"/>
    <property type="match status" value="1"/>
</dbReference>
<reference evidence="5 6" key="1">
    <citation type="submission" date="2018-05" db="EMBL/GenBank/DDBJ databases">
        <title>Genomic Encyclopedia of Type Strains, Phase III (KMG-III): the genomes of soil and plant-associated and newly described type strains.</title>
        <authorList>
            <person name="Whitman W."/>
        </authorList>
    </citation>
    <scope>NUCLEOTIDE SEQUENCE [LARGE SCALE GENOMIC DNA]</scope>
    <source>
        <strain evidence="5 6">CECT 5696</strain>
    </source>
</reference>
<dbReference type="Pfam" id="PF00753">
    <property type="entry name" value="Lactamase_B"/>
    <property type="match status" value="1"/>
</dbReference>
<dbReference type="InterPro" id="IPR001279">
    <property type="entry name" value="Metallo-B-lactamas"/>
</dbReference>
<keyword evidence="5" id="KW-0378">Hydrolase</keyword>
<evidence type="ECO:0000256" key="3">
    <source>
        <dbReference type="ARBA" id="ARBA00048505"/>
    </source>
</evidence>
<name>A0A2V2YLR8_9BACL</name>